<evidence type="ECO:0000256" key="2">
    <source>
        <dbReference type="ARBA" id="ARBA00022801"/>
    </source>
</evidence>
<evidence type="ECO:0000256" key="3">
    <source>
        <dbReference type="ARBA" id="ARBA00023157"/>
    </source>
</evidence>
<evidence type="ECO:0000313" key="10">
    <source>
        <dbReference type="EMBL" id="CAL4888503.1"/>
    </source>
</evidence>
<dbReference type="InterPro" id="IPR010713">
    <property type="entry name" value="XET_C"/>
</dbReference>
<dbReference type="InterPro" id="IPR044791">
    <property type="entry name" value="Beta-glucanase/XTH"/>
</dbReference>
<accession>A0ABC8VDL4</accession>
<dbReference type="CDD" id="cd02176">
    <property type="entry name" value="GH16_XET"/>
    <property type="match status" value="1"/>
</dbReference>
<reference evidence="11" key="1">
    <citation type="submission" date="2024-06" db="EMBL/GenBank/DDBJ databases">
        <authorList>
            <person name="Ryan C."/>
        </authorList>
    </citation>
    <scope>NUCLEOTIDE SEQUENCE [LARGE SCALE GENOMIC DNA]</scope>
</reference>
<dbReference type="Pfam" id="PF06955">
    <property type="entry name" value="XET_C"/>
    <property type="match status" value="1"/>
</dbReference>
<dbReference type="AlphaFoldDB" id="A0ABC8VDL4"/>
<comment type="similarity">
    <text evidence="8">Belongs to the glycosyl hydrolase 16 family.</text>
</comment>
<keyword evidence="11" id="KW-1185">Reference proteome</keyword>
<keyword evidence="4" id="KW-0325">Glycoprotein</keyword>
<sequence length="292" mass="32037">MNMGKQGAALFAAILASVLVGLTAGGNFYEECDATWEPQNCWAYDDGNRLSLALVSNSSGSMIRSKKQFVYGTVSTLIQLVPGDSAGTVTTYYTSSLGDNHDEIDFEFLGNVTGQPYTIHTNVYAAGVGNKEMQFKPWFDPTADYHNYTISWAPCMIVWYIDGVPIRAFRNYEASHGVAFPTSQPMYAYSSIWAAEDWATQGGSVKADWSKAPFVASYHGIDLDVCECYGGGSCIAGCAEKFGDAGRYCSLSVEQVGKMQWVQSNYRIYDYCVDPKRSINGQKPVECGLAQY</sequence>
<evidence type="ECO:0000256" key="1">
    <source>
        <dbReference type="ARBA" id="ARBA00022679"/>
    </source>
</evidence>
<dbReference type="InterPro" id="IPR000757">
    <property type="entry name" value="Beta-glucanase-like"/>
</dbReference>
<evidence type="ECO:0000259" key="9">
    <source>
        <dbReference type="PROSITE" id="PS51762"/>
    </source>
</evidence>
<keyword evidence="8" id="KW-0134">Cell wall</keyword>
<proteinExistence type="inferred from homology"/>
<feature type="signal peptide" evidence="8">
    <location>
        <begin position="1"/>
        <end position="25"/>
    </location>
</feature>
<keyword evidence="8" id="KW-0964">Secreted</keyword>
<comment type="PTM">
    <text evidence="8">Contains at least one intrachain disulfide bond essential for its enzymatic activity.</text>
</comment>
<gene>
    <name evidence="10" type="ORF">URODEC1_LOCUS2248</name>
</gene>
<organism evidence="10 11">
    <name type="scientific">Urochloa decumbens</name>
    <dbReference type="NCBI Taxonomy" id="240449"/>
    <lineage>
        <taxon>Eukaryota</taxon>
        <taxon>Viridiplantae</taxon>
        <taxon>Streptophyta</taxon>
        <taxon>Embryophyta</taxon>
        <taxon>Tracheophyta</taxon>
        <taxon>Spermatophyta</taxon>
        <taxon>Magnoliopsida</taxon>
        <taxon>Liliopsida</taxon>
        <taxon>Poales</taxon>
        <taxon>Poaceae</taxon>
        <taxon>PACMAD clade</taxon>
        <taxon>Panicoideae</taxon>
        <taxon>Panicodae</taxon>
        <taxon>Paniceae</taxon>
        <taxon>Melinidinae</taxon>
        <taxon>Urochloa</taxon>
    </lineage>
</organism>
<protein>
    <recommendedName>
        <fullName evidence="8">Xyloglucan endotransglucosylase/hydrolase</fullName>
        <ecNumber evidence="8">2.4.1.207</ecNumber>
    </recommendedName>
</protein>
<dbReference type="PIRSF" id="PIRSF005604">
    <property type="entry name" value="XET"/>
    <property type="match status" value="1"/>
</dbReference>
<feature type="active site" description="Proton donor" evidence="6">
    <location>
        <position position="107"/>
    </location>
</feature>
<keyword evidence="3" id="KW-1015">Disulfide bond</keyword>
<comment type="function">
    <text evidence="8">Catalyzes xyloglucan endohydrolysis (XEH) and/or endotransglycosylation (XET). Cleaves and religates xyloglucan polymers, an essential constituent of the primary cell wall, and thereby participates in cell wall construction of growing tissues.</text>
</comment>
<keyword evidence="8" id="KW-0732">Signal</keyword>
<dbReference type="Proteomes" id="UP001497457">
    <property type="component" value="Chromosome 1b"/>
</dbReference>
<dbReference type="Pfam" id="PF00722">
    <property type="entry name" value="Glyco_hydro_16"/>
    <property type="match status" value="1"/>
</dbReference>
<dbReference type="InterPro" id="IPR008263">
    <property type="entry name" value="GH16_AS"/>
</dbReference>
<dbReference type="SUPFAM" id="SSF49899">
    <property type="entry name" value="Concanavalin A-like lectins/glucanases"/>
    <property type="match status" value="1"/>
</dbReference>
<dbReference type="InterPro" id="IPR016455">
    <property type="entry name" value="XTH"/>
</dbReference>
<dbReference type="GO" id="GO:0071555">
    <property type="term" value="P:cell wall organization"/>
    <property type="evidence" value="ECO:0007669"/>
    <property type="project" value="UniProtKB-KW"/>
</dbReference>
<evidence type="ECO:0000256" key="5">
    <source>
        <dbReference type="ARBA" id="ARBA00023295"/>
    </source>
</evidence>
<keyword evidence="5 8" id="KW-0326">Glycosidase</keyword>
<keyword evidence="1 8" id="KW-0808">Transferase</keyword>
<dbReference type="PROSITE" id="PS01034">
    <property type="entry name" value="GH16_1"/>
    <property type="match status" value="1"/>
</dbReference>
<feature type="active site" description="Nucleophile" evidence="6">
    <location>
        <position position="103"/>
    </location>
</feature>
<dbReference type="GO" id="GO:0016798">
    <property type="term" value="F:hydrolase activity, acting on glycosyl bonds"/>
    <property type="evidence" value="ECO:0007669"/>
    <property type="project" value="UniProtKB-KW"/>
</dbReference>
<keyword evidence="2 8" id="KW-0378">Hydrolase</keyword>
<keyword evidence="8" id="KW-0961">Cell wall biogenesis/degradation</keyword>
<evidence type="ECO:0000256" key="6">
    <source>
        <dbReference type="PIRSR" id="PIRSR005604-1"/>
    </source>
</evidence>
<dbReference type="EC" id="2.4.1.207" evidence="8"/>
<evidence type="ECO:0000256" key="7">
    <source>
        <dbReference type="PIRSR" id="PIRSR005604-2"/>
    </source>
</evidence>
<dbReference type="PANTHER" id="PTHR31062">
    <property type="entry name" value="XYLOGLUCAN ENDOTRANSGLUCOSYLASE/HYDROLASE PROTEIN 8-RELATED"/>
    <property type="match status" value="1"/>
</dbReference>
<evidence type="ECO:0000256" key="4">
    <source>
        <dbReference type="ARBA" id="ARBA00023180"/>
    </source>
</evidence>
<dbReference type="GO" id="GO:0048046">
    <property type="term" value="C:apoplast"/>
    <property type="evidence" value="ECO:0007669"/>
    <property type="project" value="UniProtKB-SubCell"/>
</dbReference>
<evidence type="ECO:0000313" key="11">
    <source>
        <dbReference type="Proteomes" id="UP001497457"/>
    </source>
</evidence>
<reference evidence="10 11" key="2">
    <citation type="submission" date="2024-10" db="EMBL/GenBank/DDBJ databases">
        <authorList>
            <person name="Ryan C."/>
        </authorList>
    </citation>
    <scope>NUCLEOTIDE SEQUENCE [LARGE SCALE GENOMIC DNA]</scope>
</reference>
<dbReference type="PROSITE" id="PS51762">
    <property type="entry name" value="GH16_2"/>
    <property type="match status" value="1"/>
</dbReference>
<dbReference type="EMBL" id="OZ075111">
    <property type="protein sequence ID" value="CAL4888503.1"/>
    <property type="molecule type" value="Genomic_DNA"/>
</dbReference>
<name>A0ABC8VDL4_9POAL</name>
<feature type="domain" description="GH16" evidence="9">
    <location>
        <begin position="22"/>
        <end position="218"/>
    </location>
</feature>
<feature type="glycosylation site" description="N-linked (GlcNAc...) asparagine" evidence="7">
    <location>
        <position position="111"/>
    </location>
</feature>
<feature type="chain" id="PRO_5044525747" description="Xyloglucan endotransglucosylase/hydrolase" evidence="8">
    <location>
        <begin position="26"/>
        <end position="292"/>
    </location>
</feature>
<keyword evidence="8" id="KW-0052">Apoplast</keyword>
<dbReference type="GO" id="GO:0016762">
    <property type="term" value="F:xyloglucan:xyloglucosyl transferase activity"/>
    <property type="evidence" value="ECO:0007669"/>
    <property type="project" value="UniProtKB-EC"/>
</dbReference>
<dbReference type="InterPro" id="IPR013320">
    <property type="entry name" value="ConA-like_dom_sf"/>
</dbReference>
<dbReference type="Gene3D" id="2.60.120.200">
    <property type="match status" value="1"/>
</dbReference>
<evidence type="ECO:0000256" key="8">
    <source>
        <dbReference type="RuleBase" id="RU361120"/>
    </source>
</evidence>
<comment type="subcellular location">
    <subcellularLocation>
        <location evidence="8">Secreted</location>
        <location evidence="8">Cell wall</location>
    </subcellularLocation>
    <subcellularLocation>
        <location evidence="8">Secreted</location>
        <location evidence="8">Extracellular space</location>
        <location evidence="8">Apoplast</location>
    </subcellularLocation>
</comment>